<dbReference type="PANTHER" id="PTHR14083">
    <property type="entry name" value="YIP1 INTERACTING FACTOR HOMOLOG YIF1 PROTEIN"/>
    <property type="match status" value="1"/>
</dbReference>
<feature type="transmembrane region" description="Helical" evidence="9">
    <location>
        <begin position="139"/>
        <end position="160"/>
    </location>
</feature>
<feature type="transmembrane region" description="Helical" evidence="9">
    <location>
        <begin position="167"/>
        <end position="192"/>
    </location>
</feature>
<dbReference type="GO" id="GO:0005789">
    <property type="term" value="C:endoplasmic reticulum membrane"/>
    <property type="evidence" value="ECO:0007669"/>
    <property type="project" value="UniProtKB-SubCell"/>
</dbReference>
<dbReference type="Pfam" id="PF03878">
    <property type="entry name" value="YIF1"/>
    <property type="match status" value="1"/>
</dbReference>
<evidence type="ECO:0000256" key="7">
    <source>
        <dbReference type="ARBA" id="ARBA00023034"/>
    </source>
</evidence>
<comment type="subcellular location">
    <subcellularLocation>
        <location evidence="9">Endoplasmic reticulum membrane</location>
        <topology evidence="9">Multi-pass membrane protein</topology>
    </subcellularLocation>
    <subcellularLocation>
        <location evidence="9">Golgi apparatus membrane</location>
        <topology evidence="9">Multi-pass membrane protein</topology>
    </subcellularLocation>
</comment>
<dbReference type="GO" id="GO:0030134">
    <property type="term" value="C:COPII-coated ER to Golgi transport vesicle"/>
    <property type="evidence" value="ECO:0007669"/>
    <property type="project" value="TreeGrafter"/>
</dbReference>
<evidence type="ECO:0000256" key="3">
    <source>
        <dbReference type="ARBA" id="ARBA00022692"/>
    </source>
</evidence>
<evidence type="ECO:0000256" key="8">
    <source>
        <dbReference type="ARBA" id="ARBA00023136"/>
    </source>
</evidence>
<feature type="transmembrane region" description="Helical" evidence="9">
    <location>
        <begin position="212"/>
        <end position="233"/>
    </location>
</feature>
<feature type="region of interest" description="Disordered" evidence="10">
    <location>
        <begin position="1"/>
        <end position="37"/>
    </location>
</feature>
<comment type="similarity">
    <text evidence="1 9">Belongs to the YIF1 family.</text>
</comment>
<keyword evidence="3 9" id="KW-0812">Transmembrane</keyword>
<feature type="transmembrane region" description="Helical" evidence="9">
    <location>
        <begin position="240"/>
        <end position="259"/>
    </location>
</feature>
<evidence type="ECO:0000256" key="4">
    <source>
        <dbReference type="ARBA" id="ARBA00022824"/>
    </source>
</evidence>
<keyword evidence="2 9" id="KW-0813">Transport</keyword>
<keyword evidence="7 9" id="KW-0333">Golgi apparatus</keyword>
<evidence type="ECO:0000313" key="12">
    <source>
        <dbReference type="Proteomes" id="UP000429181"/>
    </source>
</evidence>
<feature type="transmembrane region" description="Helical" evidence="9">
    <location>
        <begin position="299"/>
        <end position="318"/>
    </location>
</feature>
<reference evidence="11 12" key="1">
    <citation type="submission" date="2018-11" db="EMBL/GenBank/DDBJ databases">
        <title>Haplotype-resolved cattle genomes.</title>
        <authorList>
            <person name="Low W.Y."/>
            <person name="Tearle R."/>
            <person name="Bickhart D.M."/>
            <person name="Rosen B.D."/>
            <person name="Koren S."/>
            <person name="Rhie A."/>
            <person name="Hiendleder S."/>
            <person name="Phillippy A.M."/>
            <person name="Smith T.P.L."/>
            <person name="Williams J.L."/>
        </authorList>
    </citation>
    <scope>NUCLEOTIDE SEQUENCE [LARGE SCALE GENOMIC DNA]</scope>
</reference>
<keyword evidence="4 9" id="KW-0256">Endoplasmic reticulum</keyword>
<dbReference type="Proteomes" id="UP000429181">
    <property type="component" value="Chromosome 29"/>
</dbReference>
<evidence type="ECO:0000256" key="1">
    <source>
        <dbReference type="ARBA" id="ARBA00009727"/>
    </source>
</evidence>
<dbReference type="GO" id="GO:0006888">
    <property type="term" value="P:endoplasmic reticulum to Golgi vesicle-mediated transport"/>
    <property type="evidence" value="ECO:0007669"/>
    <property type="project" value="UniProtKB-UniRule"/>
</dbReference>
<dbReference type="GeneTree" id="ENSGT00390000009423"/>
<gene>
    <name evidence="11" type="primary">YIF1A</name>
</gene>
<comment type="function">
    <text evidence="9">Has a role in transport between endoplasmic reticulum and Golgi.</text>
</comment>
<dbReference type="GO" id="GO:0000139">
    <property type="term" value="C:Golgi membrane"/>
    <property type="evidence" value="ECO:0007669"/>
    <property type="project" value="UniProtKB-SubCell"/>
</dbReference>
<name>A0A4W2I213_BOBOX</name>
<dbReference type="InterPro" id="IPR005578">
    <property type="entry name" value="Yif1_fam"/>
</dbReference>
<evidence type="ECO:0000256" key="10">
    <source>
        <dbReference type="SAM" id="MobiDB-lite"/>
    </source>
</evidence>
<dbReference type="GO" id="GO:0005793">
    <property type="term" value="C:endoplasmic reticulum-Golgi intermediate compartment"/>
    <property type="evidence" value="ECO:0007669"/>
    <property type="project" value="UniProtKB-UniRule"/>
</dbReference>
<evidence type="ECO:0000256" key="2">
    <source>
        <dbReference type="ARBA" id="ARBA00022448"/>
    </source>
</evidence>
<dbReference type="GO" id="GO:0015031">
    <property type="term" value="P:protein transport"/>
    <property type="evidence" value="ECO:0007669"/>
    <property type="project" value="UniProtKB-KW"/>
</dbReference>
<dbReference type="Ensembl" id="ENSBIXT00005046747.1">
    <property type="protein sequence ID" value="ENSBIXP00005036234.1"/>
    <property type="gene ID" value="ENSBIXG00005017745.1"/>
</dbReference>
<evidence type="ECO:0000256" key="6">
    <source>
        <dbReference type="ARBA" id="ARBA00022989"/>
    </source>
</evidence>
<evidence type="ECO:0000256" key="9">
    <source>
        <dbReference type="RuleBase" id="RU368073"/>
    </source>
</evidence>
<reference evidence="11" key="2">
    <citation type="submission" date="2025-08" db="UniProtKB">
        <authorList>
            <consortium name="Ensembl"/>
        </authorList>
    </citation>
    <scope>IDENTIFICATION</scope>
</reference>
<evidence type="ECO:0000256" key="5">
    <source>
        <dbReference type="ARBA" id="ARBA00022927"/>
    </source>
</evidence>
<protein>
    <recommendedName>
        <fullName evidence="9">Protein YIF1</fullName>
    </recommendedName>
</protein>
<organism evidence="11 12">
    <name type="scientific">Bos indicus x Bos taurus</name>
    <name type="common">Hybrid cattle</name>
    <dbReference type="NCBI Taxonomy" id="30522"/>
    <lineage>
        <taxon>Eukaryota</taxon>
        <taxon>Metazoa</taxon>
        <taxon>Chordata</taxon>
        <taxon>Craniata</taxon>
        <taxon>Vertebrata</taxon>
        <taxon>Euteleostomi</taxon>
        <taxon>Mammalia</taxon>
        <taxon>Eutheria</taxon>
        <taxon>Laurasiatheria</taxon>
        <taxon>Artiodactyla</taxon>
        <taxon>Ruminantia</taxon>
        <taxon>Pecora</taxon>
        <taxon>Bovidae</taxon>
        <taxon>Bovinae</taxon>
        <taxon>Bos</taxon>
    </lineage>
</organism>
<keyword evidence="6 9" id="KW-1133">Transmembrane helix</keyword>
<sequence length="324" mass="35323">MAYHSGYGAHGSKHRARAAPDPPPLFDDTSGGYSSQPGGYPAPGADVAFNVNHLLGDPMANMAMAYGSSIASHGKDMMNKELHRFVSVNKLKYFFAVDTAYVAKKLGLLVFPYTHQNWEVQYSRDVPLPPRQDLNAPDLYIPTMAFITYVLLAGMALGIQKRFSPEVLGLCASTALVWVVMEVLALLLGIYLATVRSDLSTFHLLAYSGYKYVGMILSVLTGLLFGSDGYYVALAWTSSALMYFIVSPGLAPLCLGSELQTGLLLPAQLQLSPFFQVRSLRTAALGPDSMGGPAPRQRLQLYLTLGAAAFQPLIIYWLTFHLVR</sequence>
<dbReference type="PANTHER" id="PTHR14083:SF2">
    <property type="entry name" value="PROTEIN YIF1A"/>
    <property type="match status" value="1"/>
</dbReference>
<accession>A0A4W2I213</accession>
<dbReference type="AlphaFoldDB" id="A0A4W2I213"/>
<proteinExistence type="inferred from homology"/>
<evidence type="ECO:0000313" key="11">
    <source>
        <dbReference type="Ensembl" id="ENSBIXP00005036234.1"/>
    </source>
</evidence>
<keyword evidence="8 9" id="KW-0472">Membrane</keyword>
<keyword evidence="5 9" id="KW-0653">Protein transport</keyword>